<evidence type="ECO:0000313" key="2">
    <source>
        <dbReference type="Proteomes" id="UP001629113"/>
    </source>
</evidence>
<comment type="caution">
    <text evidence="1">The sequence shown here is derived from an EMBL/GenBank/DDBJ whole genome shotgun (WGS) entry which is preliminary data.</text>
</comment>
<organism evidence="1 2">
    <name type="scientific">Phlyctema vagabunda</name>
    <dbReference type="NCBI Taxonomy" id="108571"/>
    <lineage>
        <taxon>Eukaryota</taxon>
        <taxon>Fungi</taxon>
        <taxon>Dikarya</taxon>
        <taxon>Ascomycota</taxon>
        <taxon>Pezizomycotina</taxon>
        <taxon>Leotiomycetes</taxon>
        <taxon>Helotiales</taxon>
        <taxon>Dermateaceae</taxon>
        <taxon>Phlyctema</taxon>
    </lineage>
</organism>
<proteinExistence type="predicted"/>
<reference evidence="1 2" key="1">
    <citation type="submission" date="2024-06" db="EMBL/GenBank/DDBJ databases">
        <title>Complete genome of Phlyctema vagabunda strain 19-DSS-EL-015.</title>
        <authorList>
            <person name="Fiorenzani C."/>
        </authorList>
    </citation>
    <scope>NUCLEOTIDE SEQUENCE [LARGE SCALE GENOMIC DNA]</scope>
    <source>
        <strain evidence="1 2">19-DSS-EL-015</strain>
    </source>
</reference>
<dbReference type="EMBL" id="JBFCZG010000006">
    <property type="protein sequence ID" value="KAL3421210.1"/>
    <property type="molecule type" value="Genomic_DNA"/>
</dbReference>
<evidence type="ECO:0000313" key="1">
    <source>
        <dbReference type="EMBL" id="KAL3421210.1"/>
    </source>
</evidence>
<accession>A0ABR4PD19</accession>
<dbReference type="Proteomes" id="UP001629113">
    <property type="component" value="Unassembled WGS sequence"/>
</dbReference>
<gene>
    <name evidence="1" type="ORF">PVAG01_07655</name>
</gene>
<name>A0ABR4PD19_9HELO</name>
<keyword evidence="2" id="KW-1185">Reference proteome</keyword>
<sequence>MTNTTFVSGAIVSVKETHEGQYEVTQVSESTELPKSPRGLHGRHDFDWSFGPITVTGYVVTDTWEIGVEVKALGIKLGNFYGSLKDGLGININLLLITGQVKFYLKNGNELWIHVDVKVKFDGSFQKDAKIISF</sequence>
<protein>
    <submittedName>
        <fullName evidence="1">Uncharacterized protein</fullName>
    </submittedName>
</protein>